<organism evidence="3 4">
    <name type="scientific">Trametes pubescens</name>
    <name type="common">White-rot fungus</name>
    <dbReference type="NCBI Taxonomy" id="154538"/>
    <lineage>
        <taxon>Eukaryota</taxon>
        <taxon>Fungi</taxon>
        <taxon>Dikarya</taxon>
        <taxon>Basidiomycota</taxon>
        <taxon>Agaricomycotina</taxon>
        <taxon>Agaricomycetes</taxon>
        <taxon>Polyporales</taxon>
        <taxon>Polyporaceae</taxon>
        <taxon>Trametes</taxon>
    </lineage>
</organism>
<dbReference type="InterPro" id="IPR019405">
    <property type="entry name" value="Lactonase_7-beta_prop"/>
</dbReference>
<evidence type="ECO:0000313" key="4">
    <source>
        <dbReference type="Proteomes" id="UP000184267"/>
    </source>
</evidence>
<keyword evidence="4" id="KW-1185">Reference proteome</keyword>
<protein>
    <recommendedName>
        <fullName evidence="5">3-carboxymuconate cyclase</fullName>
    </recommendedName>
</protein>
<proteinExistence type="inferred from homology"/>
<dbReference type="Gene3D" id="2.130.10.10">
    <property type="entry name" value="YVTN repeat-like/Quinoprotein amine dehydrogenase"/>
    <property type="match status" value="2"/>
</dbReference>
<sequence>MRFSTNLLTFVLSATALVSAGVIERRGGSVTMLTKASQRHPDGAVYFITNEPQGNMILTASIGSDGNLRLDRAVSAGGRGLHGVTAAGNTGVDGLFSQGAIQVSSKAGVLATVNAGSDTVSLFKIDPRKPTNITPLGDPVSSEGEFPSSVAFNADGSRLCVLNGGAINGVNCYTVDKELGLVQIPNSLRYLGFNQTTPANGPPGSVSQIAFSEDGSKLLASFKGTATAPGYLASWDVQADGSLSAQNGQVALAQGGMIAFSLTPIPQQNAFFVADPGVGFDIVDLSGKKRDASVAITGQMATCWSAYSAKTGNYYAIDVGGNTIREVALDGNLKGSVVASYTLPAGTSPIDSETATIRGKDYLYVLGANATTVEVYSLNGPAKAQRISSVNVSGPAHSAGVPLQGSNLQGMATYVSPW</sequence>
<dbReference type="OMA" id="TCWATIS"/>
<evidence type="ECO:0008006" key="5">
    <source>
        <dbReference type="Google" id="ProtNLM"/>
    </source>
</evidence>
<dbReference type="Pfam" id="PF10282">
    <property type="entry name" value="Lactonase"/>
    <property type="match status" value="1"/>
</dbReference>
<keyword evidence="2" id="KW-0732">Signal</keyword>
<dbReference type="InterPro" id="IPR050282">
    <property type="entry name" value="Cycloisomerase_2"/>
</dbReference>
<evidence type="ECO:0000256" key="2">
    <source>
        <dbReference type="SAM" id="SignalP"/>
    </source>
</evidence>
<dbReference type="AlphaFoldDB" id="A0A1M2VQF0"/>
<dbReference type="InterPro" id="IPR015943">
    <property type="entry name" value="WD40/YVTN_repeat-like_dom_sf"/>
</dbReference>
<dbReference type="EMBL" id="MNAD01000879">
    <property type="protein sequence ID" value="OJT09796.1"/>
    <property type="molecule type" value="Genomic_DNA"/>
</dbReference>
<comment type="similarity">
    <text evidence="1">Belongs to the cycloisomerase 2 family.</text>
</comment>
<name>A0A1M2VQF0_TRAPU</name>
<dbReference type="PANTHER" id="PTHR30344">
    <property type="entry name" value="6-PHOSPHOGLUCONOLACTONASE-RELATED"/>
    <property type="match status" value="1"/>
</dbReference>
<gene>
    <name evidence="3" type="ORF">TRAPUB_13755</name>
</gene>
<dbReference type="PANTHER" id="PTHR30344:SF1">
    <property type="entry name" value="6-PHOSPHOGLUCONOLACTONASE"/>
    <property type="match status" value="1"/>
</dbReference>
<feature type="signal peptide" evidence="2">
    <location>
        <begin position="1"/>
        <end position="20"/>
    </location>
</feature>
<evidence type="ECO:0000313" key="3">
    <source>
        <dbReference type="EMBL" id="OJT09796.1"/>
    </source>
</evidence>
<dbReference type="Proteomes" id="UP000184267">
    <property type="component" value="Unassembled WGS sequence"/>
</dbReference>
<reference evidence="3 4" key="1">
    <citation type="submission" date="2016-10" db="EMBL/GenBank/DDBJ databases">
        <title>Genome sequence of the basidiomycete white-rot fungus Trametes pubescens.</title>
        <authorList>
            <person name="Makela M.R."/>
            <person name="Granchi Z."/>
            <person name="Peng M."/>
            <person name="De Vries R.P."/>
            <person name="Grigoriev I."/>
            <person name="Riley R."/>
            <person name="Hilden K."/>
        </authorList>
    </citation>
    <scope>NUCLEOTIDE SEQUENCE [LARGE SCALE GENOMIC DNA]</scope>
    <source>
        <strain evidence="3 4">FBCC735</strain>
    </source>
</reference>
<dbReference type="OrthoDB" id="10006285at2759"/>
<dbReference type="GO" id="GO:0017057">
    <property type="term" value="F:6-phosphogluconolactonase activity"/>
    <property type="evidence" value="ECO:0007669"/>
    <property type="project" value="TreeGrafter"/>
</dbReference>
<dbReference type="SUPFAM" id="SSF75011">
    <property type="entry name" value="3-carboxy-cis,cis-mucoante lactonizing enzyme"/>
    <property type="match status" value="1"/>
</dbReference>
<comment type="caution">
    <text evidence="3">The sequence shown here is derived from an EMBL/GenBank/DDBJ whole genome shotgun (WGS) entry which is preliminary data.</text>
</comment>
<evidence type="ECO:0000256" key="1">
    <source>
        <dbReference type="ARBA" id="ARBA00005564"/>
    </source>
</evidence>
<accession>A0A1M2VQF0</accession>
<feature type="chain" id="PRO_5012612025" description="3-carboxymuconate cyclase" evidence="2">
    <location>
        <begin position="21"/>
        <end position="418"/>
    </location>
</feature>
<dbReference type="STRING" id="154538.A0A1M2VQF0"/>